<reference evidence="3" key="1">
    <citation type="submission" date="2016-06" db="EMBL/GenBank/DDBJ databases">
        <authorList>
            <person name="Zhan P."/>
        </authorList>
    </citation>
    <scope>NUCLEOTIDE SEQUENCE [LARGE SCALE GENOMIC DNA]</scope>
    <source>
        <strain evidence="3">T28</strain>
    </source>
</reference>
<name>A0A1B7ZCD1_9FLAO</name>
<keyword evidence="3" id="KW-1185">Reference proteome</keyword>
<dbReference type="GO" id="GO:0016757">
    <property type="term" value="F:glycosyltransferase activity"/>
    <property type="evidence" value="ECO:0007669"/>
    <property type="project" value="InterPro"/>
</dbReference>
<dbReference type="Pfam" id="PF00534">
    <property type="entry name" value="Glycos_transf_1"/>
    <property type="match status" value="1"/>
</dbReference>
<dbReference type="AlphaFoldDB" id="A0A1B7ZCD1"/>
<evidence type="ECO:0000313" key="2">
    <source>
        <dbReference type="EMBL" id="OBR40577.1"/>
    </source>
</evidence>
<dbReference type="STRING" id="1836467.BTR34_12150"/>
<dbReference type="KEGG" id="mart:BTR34_12150"/>
<dbReference type="Gene3D" id="3.40.50.2000">
    <property type="entry name" value="Glycogen Phosphorylase B"/>
    <property type="match status" value="2"/>
</dbReference>
<feature type="domain" description="Glycosyl transferase family 1" evidence="1">
    <location>
        <begin position="194"/>
        <end position="358"/>
    </location>
</feature>
<dbReference type="PANTHER" id="PTHR12526:SF638">
    <property type="entry name" value="SPORE COAT PROTEIN SA"/>
    <property type="match status" value="1"/>
</dbReference>
<dbReference type="OrthoDB" id="9790710at2"/>
<dbReference type="EMBL" id="LZFP01000007">
    <property type="protein sequence ID" value="OBR40577.1"/>
    <property type="molecule type" value="Genomic_DNA"/>
</dbReference>
<dbReference type="Proteomes" id="UP000092164">
    <property type="component" value="Unassembled WGS sequence"/>
</dbReference>
<dbReference type="RefSeq" id="WP_068483824.1">
    <property type="nucleotide sequence ID" value="NZ_CP018760.1"/>
</dbReference>
<accession>A0A1B7ZCD1</accession>
<evidence type="ECO:0000313" key="3">
    <source>
        <dbReference type="Proteomes" id="UP000092164"/>
    </source>
</evidence>
<dbReference type="SUPFAM" id="SSF53756">
    <property type="entry name" value="UDP-Glycosyltransferase/glycogen phosphorylase"/>
    <property type="match status" value="1"/>
</dbReference>
<protein>
    <recommendedName>
        <fullName evidence="1">Glycosyl transferase family 1 domain-containing protein</fullName>
    </recommendedName>
</protein>
<evidence type="ECO:0000259" key="1">
    <source>
        <dbReference type="Pfam" id="PF00534"/>
    </source>
</evidence>
<dbReference type="InterPro" id="IPR001296">
    <property type="entry name" value="Glyco_trans_1"/>
</dbReference>
<dbReference type="PANTHER" id="PTHR12526">
    <property type="entry name" value="GLYCOSYLTRANSFERASE"/>
    <property type="match status" value="1"/>
</dbReference>
<organism evidence="2 3">
    <name type="scientific">Maribacter hydrothermalis</name>
    <dbReference type="NCBI Taxonomy" id="1836467"/>
    <lineage>
        <taxon>Bacteria</taxon>
        <taxon>Pseudomonadati</taxon>
        <taxon>Bacteroidota</taxon>
        <taxon>Flavobacteriia</taxon>
        <taxon>Flavobacteriales</taxon>
        <taxon>Flavobacteriaceae</taxon>
        <taxon>Maribacter</taxon>
    </lineage>
</organism>
<gene>
    <name evidence="2" type="ORF">A9200_15810</name>
</gene>
<comment type="caution">
    <text evidence="2">The sequence shown here is derived from an EMBL/GenBank/DDBJ whole genome shotgun (WGS) entry which is preliminary data.</text>
</comment>
<sequence length="385" mass="44418">MIKIAIVCKIMPIYRVGLFKKLSKSTGNFRFNIFGDIKSQKGIQTISQATVSESDLNQINWTRTKNYFYKPDLLLWQTGISRSIFKGEYKVYVFEGAISHIGVWFQSILCKIFRRKVIFWSHGDRGLDKGFKAFLRLVLFRFIGDGMFLYGKTQKDVMVKKGYDPNKLFVINNSLDFEKQQLEYENFDVELFNEITNKLSFLNKAFTILFMGRLVENKKVHEIVKAVGKLRNSGILINCIIIGEGPEKLKLQDLVSNLNLGEQFRFVGGIYDEKYVHQYFKIADLLVSPGNVGLNCIHSMAYGVPVLTHDNFIFQNPEVEVINDGVNGILYAYNNFSDLVNKLEYWIKNRKKSRELSQICISSIKENYTPTYQANAMIEGVKKIL</sequence>
<proteinExistence type="predicted"/>